<dbReference type="Proteomes" id="UP000789920">
    <property type="component" value="Unassembled WGS sequence"/>
</dbReference>
<feature type="non-terminal residue" evidence="1">
    <location>
        <position position="1"/>
    </location>
</feature>
<feature type="non-terminal residue" evidence="1">
    <location>
        <position position="40"/>
    </location>
</feature>
<organism evidence="1 2">
    <name type="scientific">Racocetra persica</name>
    <dbReference type="NCBI Taxonomy" id="160502"/>
    <lineage>
        <taxon>Eukaryota</taxon>
        <taxon>Fungi</taxon>
        <taxon>Fungi incertae sedis</taxon>
        <taxon>Mucoromycota</taxon>
        <taxon>Glomeromycotina</taxon>
        <taxon>Glomeromycetes</taxon>
        <taxon>Diversisporales</taxon>
        <taxon>Gigasporaceae</taxon>
        <taxon>Racocetra</taxon>
    </lineage>
</organism>
<dbReference type="EMBL" id="CAJVQC010113684">
    <property type="protein sequence ID" value="CAG8836104.1"/>
    <property type="molecule type" value="Genomic_DNA"/>
</dbReference>
<sequence>DFKENINNYDSKSDDIDNGISKITETTGSKKLELHIDSEI</sequence>
<accession>A0ACA9SE33</accession>
<reference evidence="1" key="1">
    <citation type="submission" date="2021-06" db="EMBL/GenBank/DDBJ databases">
        <authorList>
            <person name="Kallberg Y."/>
            <person name="Tangrot J."/>
            <person name="Rosling A."/>
        </authorList>
    </citation>
    <scope>NUCLEOTIDE SEQUENCE</scope>
    <source>
        <strain evidence="1">MA461A</strain>
    </source>
</reference>
<comment type="caution">
    <text evidence="1">The sequence shown here is derived from an EMBL/GenBank/DDBJ whole genome shotgun (WGS) entry which is preliminary data.</text>
</comment>
<protein>
    <submittedName>
        <fullName evidence="1">16650_t:CDS:1</fullName>
    </submittedName>
</protein>
<proteinExistence type="predicted"/>
<gene>
    <name evidence="1" type="ORF">RPERSI_LOCUS29810</name>
</gene>
<name>A0ACA9SE33_9GLOM</name>
<keyword evidence="2" id="KW-1185">Reference proteome</keyword>
<evidence type="ECO:0000313" key="2">
    <source>
        <dbReference type="Proteomes" id="UP000789920"/>
    </source>
</evidence>
<evidence type="ECO:0000313" key="1">
    <source>
        <dbReference type="EMBL" id="CAG8836104.1"/>
    </source>
</evidence>